<dbReference type="InterPro" id="IPR034804">
    <property type="entry name" value="SQR/QFR_C/D"/>
</dbReference>
<dbReference type="EMBL" id="ATBP01000001">
    <property type="protein sequence ID" value="ETR74673.1"/>
    <property type="molecule type" value="Genomic_DNA"/>
</dbReference>
<dbReference type="AlphaFoldDB" id="A0A1V1PIV5"/>
<name>A0A1V1PIV5_9BACT</name>
<evidence type="ECO:0000313" key="3">
    <source>
        <dbReference type="Proteomes" id="UP000189670"/>
    </source>
</evidence>
<dbReference type="Proteomes" id="UP000189670">
    <property type="component" value="Unassembled WGS sequence"/>
</dbReference>
<proteinExistence type="predicted"/>
<keyword evidence="1" id="KW-1133">Transmembrane helix</keyword>
<organism evidence="2 3">
    <name type="scientific">Candidatus Magnetoglobus multicellularis str. Araruama</name>
    <dbReference type="NCBI Taxonomy" id="890399"/>
    <lineage>
        <taxon>Bacteria</taxon>
        <taxon>Pseudomonadati</taxon>
        <taxon>Thermodesulfobacteriota</taxon>
        <taxon>Desulfobacteria</taxon>
        <taxon>Desulfobacterales</taxon>
        <taxon>Desulfobacteraceae</taxon>
        <taxon>Candidatus Magnetoglobus</taxon>
    </lineage>
</organism>
<feature type="transmembrane region" description="Helical" evidence="1">
    <location>
        <begin position="42"/>
        <end position="66"/>
    </location>
</feature>
<dbReference type="NCBIfam" id="TIGR02046">
    <property type="entry name" value="sdhC_b558_fam"/>
    <property type="match status" value="1"/>
</dbReference>
<protein>
    <submittedName>
        <fullName evidence="2">Succinate dehydrogenase cytochrome b subunit</fullName>
    </submittedName>
</protein>
<feature type="transmembrane region" description="Helical" evidence="1">
    <location>
        <begin position="87"/>
        <end position="113"/>
    </location>
</feature>
<accession>A0A1V1PIV5</accession>
<reference evidence="3" key="1">
    <citation type="submission" date="2012-11" db="EMBL/GenBank/DDBJ databases">
        <authorList>
            <person name="Lucero-Rivera Y.E."/>
            <person name="Tovar-Ramirez D."/>
        </authorList>
    </citation>
    <scope>NUCLEOTIDE SEQUENCE [LARGE SCALE GENOMIC DNA]</scope>
    <source>
        <strain evidence="3">Araruama</strain>
    </source>
</reference>
<sequence length="198" mass="22102">MALTGLGFCLFLAVHLIGNLFIYGGQDLFHAYVDHLHALGPIIYISEIGLLILLGIHLTMAITLYFQNLTARPVTYVKKRSAGGRTLASGTMPYTGLLILIFLIVHLITFKFADHSKQTVFEIVSSTFIQPEFQIMYVIAMIVVGLHVNHGFWSAFQTLGLDHPKYMPTIKTVSIVYSLIIIVGFGFIPIYIMMLSFS</sequence>
<dbReference type="CDD" id="cd03498">
    <property type="entry name" value="SQR_TypeB_2_TM"/>
    <property type="match status" value="1"/>
</dbReference>
<keyword evidence="1" id="KW-0812">Transmembrane</keyword>
<dbReference type="InterPro" id="IPR011138">
    <property type="entry name" value="Cytochrome_b-558"/>
</dbReference>
<dbReference type="GO" id="GO:0016020">
    <property type="term" value="C:membrane"/>
    <property type="evidence" value="ECO:0007669"/>
    <property type="project" value="InterPro"/>
</dbReference>
<keyword evidence="1" id="KW-0472">Membrane</keyword>
<evidence type="ECO:0000256" key="1">
    <source>
        <dbReference type="SAM" id="Phobius"/>
    </source>
</evidence>
<comment type="caution">
    <text evidence="2">The sequence shown here is derived from an EMBL/GenBank/DDBJ whole genome shotgun (WGS) entry which is preliminary data.</text>
</comment>
<dbReference type="SUPFAM" id="SSF81343">
    <property type="entry name" value="Fumarate reductase respiratory complex transmembrane subunits"/>
    <property type="match status" value="1"/>
</dbReference>
<dbReference type="Gene3D" id="1.20.1300.10">
    <property type="entry name" value="Fumarate reductase/succinate dehydrogenase, transmembrane subunit"/>
    <property type="match status" value="1"/>
</dbReference>
<feature type="transmembrane region" description="Helical" evidence="1">
    <location>
        <begin position="174"/>
        <end position="197"/>
    </location>
</feature>
<evidence type="ECO:0000313" key="2">
    <source>
        <dbReference type="EMBL" id="ETR74673.1"/>
    </source>
</evidence>
<gene>
    <name evidence="2" type="primary">sdhC</name>
    <name evidence="2" type="ORF">OMM_00010</name>
</gene>
<feature type="transmembrane region" description="Helical" evidence="1">
    <location>
        <begin position="133"/>
        <end position="153"/>
    </location>
</feature>